<dbReference type="InterPro" id="IPR033479">
    <property type="entry name" value="dCache_1"/>
</dbReference>
<evidence type="ECO:0000256" key="8">
    <source>
        <dbReference type="ARBA" id="ARBA00029447"/>
    </source>
</evidence>
<evidence type="ECO:0000256" key="4">
    <source>
        <dbReference type="ARBA" id="ARBA00022692"/>
    </source>
</evidence>
<keyword evidence="14" id="KW-1185">Reference proteome</keyword>
<evidence type="ECO:0000256" key="9">
    <source>
        <dbReference type="PROSITE-ProRule" id="PRU00284"/>
    </source>
</evidence>
<evidence type="ECO:0000256" key="2">
    <source>
        <dbReference type="ARBA" id="ARBA00022475"/>
    </source>
</evidence>
<dbReference type="Gene3D" id="1.10.8.500">
    <property type="entry name" value="HAMP domain in histidine kinase"/>
    <property type="match status" value="1"/>
</dbReference>
<feature type="domain" description="Methyl-accepting transducer" evidence="11">
    <location>
        <begin position="366"/>
        <end position="602"/>
    </location>
</feature>
<dbReference type="SUPFAM" id="SSF58104">
    <property type="entry name" value="Methyl-accepting chemotaxis protein (MCP) signaling domain"/>
    <property type="match status" value="1"/>
</dbReference>
<dbReference type="SMART" id="SM00283">
    <property type="entry name" value="MA"/>
    <property type="match status" value="1"/>
</dbReference>
<evidence type="ECO:0000256" key="5">
    <source>
        <dbReference type="ARBA" id="ARBA00022989"/>
    </source>
</evidence>
<name>A0A7G7VKM2_9FIRM</name>
<dbReference type="PROSITE" id="PS50885">
    <property type="entry name" value="HAMP"/>
    <property type="match status" value="1"/>
</dbReference>
<dbReference type="SMART" id="SM00304">
    <property type="entry name" value="HAMP"/>
    <property type="match status" value="1"/>
</dbReference>
<dbReference type="Pfam" id="PF00015">
    <property type="entry name" value="MCPsignal"/>
    <property type="match status" value="1"/>
</dbReference>
<evidence type="ECO:0000313" key="14">
    <source>
        <dbReference type="Proteomes" id="UP000515480"/>
    </source>
</evidence>
<keyword evidence="7 9" id="KW-0807">Transducer</keyword>
<keyword evidence="5 10" id="KW-1133">Transmembrane helix</keyword>
<evidence type="ECO:0000256" key="7">
    <source>
        <dbReference type="ARBA" id="ARBA00023224"/>
    </source>
</evidence>
<feature type="transmembrane region" description="Helical" evidence="10">
    <location>
        <begin position="270"/>
        <end position="293"/>
    </location>
</feature>
<dbReference type="GO" id="GO:0006935">
    <property type="term" value="P:chemotaxis"/>
    <property type="evidence" value="ECO:0007669"/>
    <property type="project" value="UniProtKB-KW"/>
</dbReference>
<keyword evidence="2" id="KW-1003">Cell membrane</keyword>
<evidence type="ECO:0000256" key="3">
    <source>
        <dbReference type="ARBA" id="ARBA00022500"/>
    </source>
</evidence>
<evidence type="ECO:0000256" key="1">
    <source>
        <dbReference type="ARBA" id="ARBA00004651"/>
    </source>
</evidence>
<feature type="transmembrane region" description="Helical" evidence="10">
    <location>
        <begin position="7"/>
        <end position="28"/>
    </location>
</feature>
<dbReference type="EMBL" id="CP060204">
    <property type="protein sequence ID" value="QNH54665.1"/>
    <property type="molecule type" value="Genomic_DNA"/>
</dbReference>
<comment type="similarity">
    <text evidence="8">Belongs to the methyl-accepting chemotaxis (MCP) protein family.</text>
</comment>
<dbReference type="CDD" id="cd12913">
    <property type="entry name" value="PDC1_MCP_like"/>
    <property type="match status" value="1"/>
</dbReference>
<dbReference type="Proteomes" id="UP000515480">
    <property type="component" value="Chromosome"/>
</dbReference>
<dbReference type="GO" id="GO:0007165">
    <property type="term" value="P:signal transduction"/>
    <property type="evidence" value="ECO:0007669"/>
    <property type="project" value="UniProtKB-KW"/>
</dbReference>
<dbReference type="CDD" id="cd12912">
    <property type="entry name" value="PDC2_MCP_like"/>
    <property type="match status" value="1"/>
</dbReference>
<keyword evidence="3" id="KW-0145">Chemotaxis</keyword>
<dbReference type="RefSeq" id="WP_185980610.1">
    <property type="nucleotide sequence ID" value="NZ_CP060204.1"/>
</dbReference>
<accession>A0A7G7VKM2</accession>
<evidence type="ECO:0000259" key="12">
    <source>
        <dbReference type="PROSITE" id="PS50885"/>
    </source>
</evidence>
<dbReference type="PANTHER" id="PTHR32089">
    <property type="entry name" value="METHYL-ACCEPTING CHEMOTAXIS PROTEIN MCPB"/>
    <property type="match status" value="1"/>
</dbReference>
<evidence type="ECO:0000256" key="10">
    <source>
        <dbReference type="SAM" id="Phobius"/>
    </source>
</evidence>
<feature type="domain" description="HAMP" evidence="12">
    <location>
        <begin position="294"/>
        <end position="347"/>
    </location>
</feature>
<dbReference type="InterPro" id="IPR004089">
    <property type="entry name" value="MCPsignal_dom"/>
</dbReference>
<dbReference type="PANTHER" id="PTHR32089:SF112">
    <property type="entry name" value="LYSOZYME-LIKE PROTEIN-RELATED"/>
    <property type="match status" value="1"/>
</dbReference>
<keyword evidence="6 10" id="KW-0472">Membrane</keyword>
<reference evidence="13 14" key="1">
    <citation type="submission" date="2020-07" db="EMBL/GenBank/DDBJ databases">
        <title>Complete genome and description of Selenomonas timonensis sp. nov., a new bacterium isolated from a gingivitis subject.</title>
        <authorList>
            <person name="Antezack A."/>
        </authorList>
    </citation>
    <scope>NUCLEOTIDE SEQUENCE [LARGE SCALE GENOMIC DNA]</scope>
    <source>
        <strain evidence="13 14">Marseille-Q3039</strain>
    </source>
</reference>
<proteinExistence type="inferred from homology"/>
<dbReference type="Pfam" id="PF02743">
    <property type="entry name" value="dCache_1"/>
    <property type="match status" value="1"/>
</dbReference>
<sequence>MNLRAKIMMLVGVPLIFVFLILLGTIYWKASDSIKDVASREMIQMAEVNAANINTALQAKSRQLETVTRLWGTENASYDEMMLGAQEFATKTSDFFVGFPDQPFIDGAGFDIPSDFDATSRGWYKEAAESTKVCQSAVYKAANGTPVVSFSAAIRSGGNLVGVAGCDLNLDMARDLLSKAKIYETGKAFLISKEGNFIYHDKYSLDNNISSVDDSDLKALASTFLSGKPVFTSSPNSSDNFYASVPVGDSGWVLVLCVPQAEVYASSTELLGIMVGITIAAFVLLAAILFYIARLISVPVENLAAFASNVARGDLRSVPQPLDRTDEIGTLHNAFCNMTENLRKLIRQVSETAGRVAASSSDLTANTQEAAQASEFAANSVAQIAETSTSQSETIVSAAAMMQEASSSIGEVADVIKEIVSSAKMTEEETRDGQAILNHTISKMNTLKDGAAVVTETVRGLQESAHEVSSIVEMITSISEQTNLLALNAAIEAARAGEHGKGFSVVADEVRKLAEQSKEATANISELLNGNAVQMDKTFRAMEEQSVNVENSVEEIHRSGEKFTAIASHIESLSESINHIAQIAQSVQQNNQRAVNSIEELSSGSSDADTKMQEEVSNISAVTEEQAASMSEIAAATRTLSEIAGELQQITKQFQT</sequence>
<dbReference type="Pfam" id="PF00672">
    <property type="entry name" value="HAMP"/>
    <property type="match status" value="1"/>
</dbReference>
<comment type="subcellular location">
    <subcellularLocation>
        <location evidence="1">Cell membrane</location>
        <topology evidence="1">Multi-pass membrane protein</topology>
    </subcellularLocation>
</comment>
<dbReference type="Gene3D" id="3.30.450.20">
    <property type="entry name" value="PAS domain"/>
    <property type="match status" value="2"/>
</dbReference>
<dbReference type="Gene3D" id="1.10.287.950">
    <property type="entry name" value="Methyl-accepting chemotaxis protein"/>
    <property type="match status" value="1"/>
</dbReference>
<keyword evidence="4 10" id="KW-0812">Transmembrane</keyword>
<dbReference type="GO" id="GO:0005886">
    <property type="term" value="C:plasma membrane"/>
    <property type="evidence" value="ECO:0007669"/>
    <property type="project" value="UniProtKB-SubCell"/>
</dbReference>
<dbReference type="InterPro" id="IPR003660">
    <property type="entry name" value="HAMP_dom"/>
</dbReference>
<protein>
    <submittedName>
        <fullName evidence="13">Methyl-accepting chemotaxis protein</fullName>
    </submittedName>
</protein>
<evidence type="ECO:0000313" key="13">
    <source>
        <dbReference type="EMBL" id="QNH54665.1"/>
    </source>
</evidence>
<dbReference type="AlphaFoldDB" id="A0A7G7VKM2"/>
<gene>
    <name evidence="13" type="ORF">H1B31_01510</name>
</gene>
<dbReference type="CDD" id="cd06225">
    <property type="entry name" value="HAMP"/>
    <property type="match status" value="1"/>
</dbReference>
<dbReference type="CDD" id="cd11386">
    <property type="entry name" value="MCP_signal"/>
    <property type="match status" value="1"/>
</dbReference>
<evidence type="ECO:0000256" key="6">
    <source>
        <dbReference type="ARBA" id="ARBA00023136"/>
    </source>
</evidence>
<dbReference type="PROSITE" id="PS50111">
    <property type="entry name" value="CHEMOTAXIS_TRANSDUC_2"/>
    <property type="match status" value="1"/>
</dbReference>
<evidence type="ECO:0000259" key="11">
    <source>
        <dbReference type="PROSITE" id="PS50111"/>
    </source>
</evidence>
<organism evidence="13 14">
    <name type="scientific">Selenomonas timonae</name>
    <dbReference type="NCBI Taxonomy" id="2754044"/>
    <lineage>
        <taxon>Bacteria</taxon>
        <taxon>Bacillati</taxon>
        <taxon>Bacillota</taxon>
        <taxon>Negativicutes</taxon>
        <taxon>Selenomonadales</taxon>
        <taxon>Selenomonadaceae</taxon>
        <taxon>Selenomonas</taxon>
    </lineage>
</organism>
<dbReference type="KEGG" id="stim:H1B31_01510"/>